<evidence type="ECO:0000313" key="3">
    <source>
        <dbReference type="Proteomes" id="UP001500967"/>
    </source>
</evidence>
<sequence>MIRLARRATPAPAQATAADLVAETAAAEAVLKRLQLTITRKLDGLLLGDYLGLLPGPGSEAGESREYRAGDDVRRMDWPVTARTTVPHVRQTISDRELETWLCVDLSASLDFGTARCEKRDLAIAAAAAIGHLTVRGGNRVGAVVTNGESLKRLAARPGRVNAHGMLRRVALTPRAPAGGTADHADYLADAIDALNRPPRRRGQAVVISDFLTDDIVQPDSPGEPAWERPLKKLAVRHDVLAIEIVDPRELSLPAVGVLTVVDPESGSVHEVSTDAKVRKAYADAAATQRGAIAGALRRAGAAHLRLSTDSDWLLDIVRFVAAQRRGRSRGTTR</sequence>
<dbReference type="Pfam" id="PF01882">
    <property type="entry name" value="DUF58"/>
    <property type="match status" value="1"/>
</dbReference>
<accession>A0ABP3EEL6</accession>
<comment type="caution">
    <text evidence="2">The sequence shown here is derived from an EMBL/GenBank/DDBJ whole genome shotgun (WGS) entry which is preliminary data.</text>
</comment>
<dbReference type="Proteomes" id="UP001500967">
    <property type="component" value="Unassembled WGS sequence"/>
</dbReference>
<evidence type="ECO:0000259" key="1">
    <source>
        <dbReference type="Pfam" id="PF01882"/>
    </source>
</evidence>
<reference evidence="3" key="1">
    <citation type="journal article" date="2019" name="Int. J. Syst. Evol. Microbiol.">
        <title>The Global Catalogue of Microorganisms (GCM) 10K type strain sequencing project: providing services to taxonomists for standard genome sequencing and annotation.</title>
        <authorList>
            <consortium name="The Broad Institute Genomics Platform"/>
            <consortium name="The Broad Institute Genome Sequencing Center for Infectious Disease"/>
            <person name="Wu L."/>
            <person name="Ma J."/>
        </authorList>
    </citation>
    <scope>NUCLEOTIDE SEQUENCE [LARGE SCALE GENOMIC DNA]</scope>
    <source>
        <strain evidence="3">JCM 10425</strain>
    </source>
</reference>
<dbReference type="InterPro" id="IPR036465">
    <property type="entry name" value="vWFA_dom_sf"/>
</dbReference>
<dbReference type="PANTHER" id="PTHR33608">
    <property type="entry name" value="BLL2464 PROTEIN"/>
    <property type="match status" value="1"/>
</dbReference>
<dbReference type="InterPro" id="IPR002881">
    <property type="entry name" value="DUF58"/>
</dbReference>
<name>A0ABP3EEL6_9ACTN</name>
<proteinExistence type="predicted"/>
<keyword evidence="3" id="KW-1185">Reference proteome</keyword>
<dbReference type="EMBL" id="BAAAGX010000020">
    <property type="protein sequence ID" value="GAA0260480.1"/>
    <property type="molecule type" value="Genomic_DNA"/>
</dbReference>
<dbReference type="RefSeq" id="WP_425558236.1">
    <property type="nucleotide sequence ID" value="NZ_BAAAGX010000020.1"/>
</dbReference>
<feature type="domain" description="DUF58" evidence="1">
    <location>
        <begin position="63"/>
        <end position="290"/>
    </location>
</feature>
<evidence type="ECO:0000313" key="2">
    <source>
        <dbReference type="EMBL" id="GAA0260480.1"/>
    </source>
</evidence>
<protein>
    <submittedName>
        <fullName evidence="2">DUF58 domain-containing protein</fullName>
    </submittedName>
</protein>
<dbReference type="SUPFAM" id="SSF53300">
    <property type="entry name" value="vWA-like"/>
    <property type="match status" value="1"/>
</dbReference>
<dbReference type="PANTHER" id="PTHR33608:SF6">
    <property type="entry name" value="BLL2464 PROTEIN"/>
    <property type="match status" value="1"/>
</dbReference>
<organism evidence="2 3">
    <name type="scientific">Cryptosporangium japonicum</name>
    <dbReference type="NCBI Taxonomy" id="80872"/>
    <lineage>
        <taxon>Bacteria</taxon>
        <taxon>Bacillati</taxon>
        <taxon>Actinomycetota</taxon>
        <taxon>Actinomycetes</taxon>
        <taxon>Cryptosporangiales</taxon>
        <taxon>Cryptosporangiaceae</taxon>
        <taxon>Cryptosporangium</taxon>
    </lineage>
</organism>
<gene>
    <name evidence="2" type="ORF">GCM10009539_52450</name>
</gene>